<dbReference type="InterPro" id="IPR012337">
    <property type="entry name" value="RNaseH-like_sf"/>
</dbReference>
<evidence type="ECO:0000256" key="1">
    <source>
        <dbReference type="ARBA" id="ARBA00022722"/>
    </source>
</evidence>
<dbReference type="GO" id="GO:0004527">
    <property type="term" value="F:exonuclease activity"/>
    <property type="evidence" value="ECO:0007669"/>
    <property type="project" value="UniProtKB-KW"/>
</dbReference>
<comment type="caution">
    <text evidence="5">The sequence shown here is derived from an EMBL/GenBank/DDBJ whole genome shotgun (WGS) entry which is preliminary data.</text>
</comment>
<dbReference type="CDD" id="cd06127">
    <property type="entry name" value="DEDDh"/>
    <property type="match status" value="1"/>
</dbReference>
<dbReference type="InterPro" id="IPR036280">
    <property type="entry name" value="Multihaem_cyt_sf"/>
</dbReference>
<protein>
    <submittedName>
        <fullName evidence="5">Exonuclease domain-containing protein</fullName>
    </submittedName>
</protein>
<dbReference type="SUPFAM" id="SSF53098">
    <property type="entry name" value="Ribonuclease H-like"/>
    <property type="match status" value="1"/>
</dbReference>
<dbReference type="SUPFAM" id="SSF48695">
    <property type="entry name" value="Multiheme cytochromes"/>
    <property type="match status" value="1"/>
</dbReference>
<reference evidence="6" key="1">
    <citation type="journal article" date="2019" name="Int. J. Syst. Evol. Microbiol.">
        <title>The Global Catalogue of Microorganisms (GCM) 10K type strain sequencing project: providing services to taxonomists for standard genome sequencing and annotation.</title>
        <authorList>
            <consortium name="The Broad Institute Genomics Platform"/>
            <consortium name="The Broad Institute Genome Sequencing Center for Infectious Disease"/>
            <person name="Wu L."/>
            <person name="Ma J."/>
        </authorList>
    </citation>
    <scope>NUCLEOTIDE SEQUENCE [LARGE SCALE GENOMIC DNA]</scope>
    <source>
        <strain evidence="6">CCUG 50873</strain>
    </source>
</reference>
<accession>A0ABW3G5A0</accession>
<dbReference type="InterPro" id="IPR013520">
    <property type="entry name" value="Ribonucl_H"/>
</dbReference>
<dbReference type="Proteomes" id="UP001597068">
    <property type="component" value="Unassembled WGS sequence"/>
</dbReference>
<sequence>MDVETTGLGRTDRVVEIAIVTLDINGKPQETFHTLVNPHRDVGPTAIHGVTPSMVARAPAFADIADAVAERLDGAVVAAHNIAFDTRMIGYELRRVGINVDWGFGLDTLSVTNRKLLHACRDHGVELTDAHQASADATATAQLLVAVAKQLTRSTRPAAVHAPRRGTAPRLLPRGDSTNVVAFAPVVALSRDIEPTPDVAPYMVLLDQALADLKLTVDEQAALRELADDIGLTSSDVHRAHRDFLTTLIDNALDDDVVTDDELDMLTRVAALLELDPHMVTTRTNHHRMQTSQLVLDQELAVCFTGDADTPQRVLTRQELHAIATDHGLRTVDSVTASGCHLLVAVDTATTSGKAIKAHKFGIPIASVDGFLEAVATRQPLQVVTLSTAGVGCVCTHCGDSWTATRRAQLCPACRGRQHFTPTPARPGPKHTVLPAVDTLTCIECHATWERPRVRGRRPHRCPACAAAA</sequence>
<dbReference type="Gene3D" id="3.40.50.10190">
    <property type="entry name" value="BRCT domain"/>
    <property type="match status" value="1"/>
</dbReference>
<evidence type="ECO:0000256" key="2">
    <source>
        <dbReference type="ARBA" id="ARBA00022801"/>
    </source>
</evidence>
<keyword evidence="1" id="KW-0540">Nuclease</keyword>
<dbReference type="Pfam" id="PF00929">
    <property type="entry name" value="RNase_T"/>
    <property type="match status" value="1"/>
</dbReference>
<dbReference type="Gene3D" id="3.30.420.10">
    <property type="entry name" value="Ribonuclease H-like superfamily/Ribonuclease H"/>
    <property type="match status" value="1"/>
</dbReference>
<name>A0ABW3G5A0_9NOCA</name>
<evidence type="ECO:0000259" key="4">
    <source>
        <dbReference type="SMART" id="SM00479"/>
    </source>
</evidence>
<keyword evidence="3 5" id="KW-0269">Exonuclease</keyword>
<keyword evidence="6" id="KW-1185">Reference proteome</keyword>
<dbReference type="SMART" id="SM00479">
    <property type="entry name" value="EXOIII"/>
    <property type="match status" value="1"/>
</dbReference>
<feature type="domain" description="Exonuclease" evidence="4">
    <location>
        <begin position="1"/>
        <end position="153"/>
    </location>
</feature>
<proteinExistence type="predicted"/>
<dbReference type="InterPro" id="IPR036420">
    <property type="entry name" value="BRCT_dom_sf"/>
</dbReference>
<dbReference type="InterPro" id="IPR036397">
    <property type="entry name" value="RNaseH_sf"/>
</dbReference>
<evidence type="ECO:0000256" key="3">
    <source>
        <dbReference type="ARBA" id="ARBA00022839"/>
    </source>
</evidence>
<keyword evidence="2" id="KW-0378">Hydrolase</keyword>
<evidence type="ECO:0000313" key="6">
    <source>
        <dbReference type="Proteomes" id="UP001597068"/>
    </source>
</evidence>
<dbReference type="PANTHER" id="PTHR30231">
    <property type="entry name" value="DNA POLYMERASE III SUBUNIT EPSILON"/>
    <property type="match status" value="1"/>
</dbReference>
<dbReference type="RefSeq" id="WP_253646261.1">
    <property type="nucleotide sequence ID" value="NZ_BAAAMO010000002.1"/>
</dbReference>
<dbReference type="EMBL" id="JBHTIL010000001">
    <property type="protein sequence ID" value="MFD0925821.1"/>
    <property type="molecule type" value="Genomic_DNA"/>
</dbReference>
<organism evidence="5 6">
    <name type="scientific">Williamsia deligens</name>
    <dbReference type="NCBI Taxonomy" id="321325"/>
    <lineage>
        <taxon>Bacteria</taxon>
        <taxon>Bacillati</taxon>
        <taxon>Actinomycetota</taxon>
        <taxon>Actinomycetes</taxon>
        <taxon>Mycobacteriales</taxon>
        <taxon>Nocardiaceae</taxon>
        <taxon>Williamsia</taxon>
    </lineage>
</organism>
<gene>
    <name evidence="5" type="ORF">ACFQ04_08740</name>
</gene>
<evidence type="ECO:0000313" key="5">
    <source>
        <dbReference type="EMBL" id="MFD0925821.1"/>
    </source>
</evidence>
<dbReference type="PANTHER" id="PTHR30231:SF4">
    <property type="entry name" value="PROTEIN NEN2"/>
    <property type="match status" value="1"/>
</dbReference>
<dbReference type="SUPFAM" id="SSF52113">
    <property type="entry name" value="BRCT domain"/>
    <property type="match status" value="1"/>
</dbReference>